<reference evidence="2 3" key="1">
    <citation type="journal article" date="2015" name="Genome Announc.">
        <title>Expanding the biotechnology potential of lactobacilli through comparative genomics of 213 strains and associated genera.</title>
        <authorList>
            <person name="Sun Z."/>
            <person name="Harris H.M."/>
            <person name="McCann A."/>
            <person name="Guo C."/>
            <person name="Argimon S."/>
            <person name="Zhang W."/>
            <person name="Yang X."/>
            <person name="Jeffery I.B."/>
            <person name="Cooney J.C."/>
            <person name="Kagawa T.F."/>
            <person name="Liu W."/>
            <person name="Song Y."/>
            <person name="Salvetti E."/>
            <person name="Wrobel A."/>
            <person name="Rasinkangas P."/>
            <person name="Parkhill J."/>
            <person name="Rea M.C."/>
            <person name="O'Sullivan O."/>
            <person name="Ritari J."/>
            <person name="Douillard F.P."/>
            <person name="Paul Ross R."/>
            <person name="Yang R."/>
            <person name="Briner A.E."/>
            <person name="Felis G.E."/>
            <person name="de Vos W.M."/>
            <person name="Barrangou R."/>
            <person name="Klaenhammer T.R."/>
            <person name="Caufield P.W."/>
            <person name="Cui Y."/>
            <person name="Zhang H."/>
            <person name="O'Toole P.W."/>
        </authorList>
    </citation>
    <scope>NUCLEOTIDE SEQUENCE [LARGE SCALE GENOMIC DNA]</scope>
    <source>
        <strain evidence="2 3">DSM 19674</strain>
    </source>
</reference>
<accession>A0A0R1KL54</accession>
<dbReference type="OrthoDB" id="2330123at2"/>
<dbReference type="RefSeq" id="WP_056951101.1">
    <property type="nucleotide sequence ID" value="NZ_AZDY01000029.1"/>
</dbReference>
<keyword evidence="3" id="KW-1185">Reference proteome</keyword>
<proteinExistence type="predicted"/>
<gene>
    <name evidence="2" type="ORF">FC78_GL001066</name>
</gene>
<organism evidence="2 3">
    <name type="scientific">Companilactobacillus bobalius DSM 19674</name>
    <dbReference type="NCBI Taxonomy" id="1423788"/>
    <lineage>
        <taxon>Bacteria</taxon>
        <taxon>Bacillati</taxon>
        <taxon>Bacillota</taxon>
        <taxon>Bacilli</taxon>
        <taxon>Lactobacillales</taxon>
        <taxon>Lactobacillaceae</taxon>
        <taxon>Companilactobacillus</taxon>
        <taxon>Companilactobacillus bobalius</taxon>
    </lineage>
</organism>
<sequence length="3166" mass="342126">MDKKIKYVGSAVAAALMVAGAPIIVPTLIPTSIIKAATTNNLTPSDMLAAFKNQFDDRYFSSANSVSKPLNSLANDYANGYHYFDINNPYHIHDFENNDQIRSLMDANKQLPASYFYNGTYLYRDMLVAMTVADKDGNNIDISTGDKLKALSLKDSQFPLTATIHVRESKNDSDAPLTSIATVTDPTLLDFSFAIKLSKFDITTDTNLITTNVGTFLTSLQSGNNKLAITDNYTGDSKYANSLAAAEKPILGQSLFRDLDSARKYAGESDFNPSVTNRGNASTEQFSDGKIKLPGQYYQTVSYNLKGADTPINNMLSSSDTVDPLTGSHISPYQTFINGSDTEATAGTDYVFNHDVGTITVIRKISVGASIKANLETPQVKINSLISDSKLATNNTLSDGVSNVDVSNVEFGDDYYTDRLLKTKATSDQISSTNFVKPGKYYRKIIFTLKNSNIGDYSSIPDNVGYDTTANTVTYVQEVDVKDSATTKYDNPLNANVGDASTSGIANDTLTNGSSNLVQTNGISFGNNYYEYGGQASALQDDVLNDSSDLSATDGVVDSTGKFAKSGDYLRTITYTLVANSVDTNTFDTTNSKYKLGTDSKGNDTITYVQKVHVSPLSSVNVNYGSVELMAGATTDDPALASIDGDTLTFGTDKTNLIDTTKGSNKNGIDFGQQYFKTLSNGKLSDPVTNFSEAGTYYRTIKFYVNKDVDSINFNGTTGTTDSSDNSVTFIQTINVEPIETAVNFNVPSVSIGATSTSDINALNDTTTDTLKTTDDAATSLIDTAQGKNGISFGTDYYTDMGLKNKATNGLSTGSGTYYRKITFYLNRDTSELSFDKTPYDKTSNSVTFIQPVSVNVATVVEKIDTVSSSIGSSVSSAVLGDNDLTSNKVSIVDTTQTSVGNEYFTRAEDAVKGENSQGTSFKSSGKVYRTITFTLKNPASYYSFDGTEGTDYKIDGNKITFAQPILINTATAVPKLSTESVQNGSLISDSEKASNDLTVNGSSIVATNGVSYGTDYYSVADNKPADILNGQGKAASGVTDGTNFTKSGDYYRVITFALNQNVDANSYAFGDGKLSSDGKSVQYVQEVRVLANSTMVNIPNIITNTGALTTEFDDKTGYDLTSAGNSIVSAIEFGNYYDDVKSAVSNSSTVSTNVDSTNHKFLKDDDTLYRAVTFTLKSDASNYDFSNLPKDSYTISGNKITLAQRFIVEDNPATAKIFTAQGKLNGLVADSETSGNNKLTAKVNSVDTDVFNKITFGSSYYSSSDLSGDPVDITQDGKFIKSGKYYREIIFHLKSGAVDANSFKGSDVFNIGKDKDDPTVSYIQEVYVVPSTTTVNVKHLNVNVGSSTTINETADDGLVDSANNSLVDNSNNDGITFGNVYYTDAQAALDASADKEKIADVGSNFTTAGQTYYRRITFKLNDDAANYTFTDLVNGVGHVKNGNEITFVQAVTVNKSTVTTSISPLKSIQVGISTLKIEETISDQLLDQSGKSIVAQDGINRGSEYYGSEADAIASVNGTATAVVNKGGNFNKPGTYYRIITFTLLNPVDQYNFAGTDGVNYVISKDKKSISFIQSVTASANPTTVTIPDITVGFGSLVSSIEDDNTGDTVIDNGTKESLVDTVKNDSIYYKSASGAMSEDKNDLASIKDKFTEQGDYYRRVTINLKDDVANHDFTDMINGEDPILGDKSVTYIQKVTVTTNAVDQNIETVTAKVGDNLSSVSSGTYDLTINNGKDSIMTNDVKIGKEYYGNKSDAVNGTNALGTTLNNSGTYYRAITFTLENNADSYTFKGKNGVDYKIDGKTVTLVQPIIVGSVTVKASVDPLKIKEKTLTTDSDVTADKGYTLTGATFEKVGTDYYNSLKGALAQDSSDIATNATSGSYFNQGDYYRLVYFKVGPEFAKDYSIADDNLKALDDDIVVYAQPVTVTSATEISQDSIALGTARVGDNISAIQSGTSQLLDSNGKSISQSVSYGTDYYDSSRDVFTNGAKTTANIDGNGNFTKAGTYYREITFKVTEKDIDANNFSDDAHIVKNGDNSTVSFVQTIGVSAGTAQINVNPISVNVGTPVDSIKNTDTLTDKANNSLGTATLDNSRFYDNAKDALDGSNVDTNATTNDLFNKGTYYRLVTFKTASDFAKNYTLNNPNVKVNADGSVIYAQRIDVIASGVVKYKFGVVNANVGDSINNMTKPTGELRDNSNNVIAATVTAGTTYYDNADDVFSTTGEATEGVNANGQFTKSGTYYREISFKLNNAADVKNYDFGTDAHISGDTVSYVQTVVVGEDTATITVGPLNIKTGTRTNDSSVTSTDGYVLTDADGNYTDPTLGETYYKSVKGALDKSNGDEVDASATTNGAFNKGTYYRRVVFRAGSDFADKFQLTNSNVKVDSDGWVIYAQQINVKDSVVSKHTIEDAKANVGDSVTAVTSTGDALMDASGNKLDATVSYGTDYYDNYDDVFIPNAAKTKDIANGAFTKTGTYYRVINFKVSPEAIAQNDFGSEAHISGNTVSFVQAVTVTKNEANINSSVSELDLSVNAEKDNPALINTKEYFLKDAAGNSLVDKTKGTYGVELGQVFYTDSSLTQKTADASGARISKAGTYYRTVKFYLTNGATDANQFESIGGTYDANDKSVTFVQMVKASANPAIAKINNVTVDNGTSMTDKVLQNTDDVYIVDKNGDSIVADGGISFGTTLYDDQGRPVTNLKTAGTYSQVITVKLANDVSAYTFGEGYKVDPTNNTVSYVRTVTVKAASSTGGNTGGSTGGNSGSSTGGESDEDDDWNYSPIQGVVTTKTNHPFYTLNNQDNDKIPNRVLGKDSSWKTDQIRVNKAGVTQYRVATGEWIYADDVVLNQNSSEDGDWTYTPVQGVVTTKTDQKKYQLNNHENETIANRDLKEDSSWKTDLYRTNKEGVKQYRVATGEWIDADDVNFNQDKEDFWTYTSVSGVVKTKDGQTEYQLNDQENKAIAHRDLKEDSSWKTDLYRTNEAGVKQYRVATGEWIDAGDVDFINNNKDDEGWIYTSISGIVTTKSSQANYQLNNQNNSAIAGRELVKDSSWKTDQYRTNREGVKQYRVATGEWVDANDVVYEDAIDTGIFRDGRKVSGIINLDRTNIFYDLYSRENEIIEDYSLGEETSWKTDYKAQDVNGDTYYHVGDNEWIKAEKGVHFNNYAWY</sequence>
<evidence type="ECO:0000313" key="3">
    <source>
        <dbReference type="Proteomes" id="UP000051515"/>
    </source>
</evidence>
<feature type="compositionally biased region" description="Gly residues" evidence="1">
    <location>
        <begin position="2752"/>
        <end position="2766"/>
    </location>
</feature>
<comment type="caution">
    <text evidence="2">The sequence shown here is derived from an EMBL/GenBank/DDBJ whole genome shotgun (WGS) entry which is preliminary data.</text>
</comment>
<evidence type="ECO:0000313" key="2">
    <source>
        <dbReference type="EMBL" id="KRK84059.1"/>
    </source>
</evidence>
<protein>
    <submittedName>
        <fullName evidence="2">Uncharacterized protein</fullName>
    </submittedName>
</protein>
<evidence type="ECO:0000256" key="1">
    <source>
        <dbReference type="SAM" id="MobiDB-lite"/>
    </source>
</evidence>
<dbReference type="STRING" id="1423788.FC78_GL001066"/>
<dbReference type="PATRIC" id="fig|1423788.3.peg.1094"/>
<name>A0A0R1KL54_9LACO</name>
<dbReference type="EMBL" id="AZDY01000029">
    <property type="protein sequence ID" value="KRK84059.1"/>
    <property type="molecule type" value="Genomic_DNA"/>
</dbReference>
<dbReference type="Proteomes" id="UP000051515">
    <property type="component" value="Unassembled WGS sequence"/>
</dbReference>
<feature type="region of interest" description="Disordered" evidence="1">
    <location>
        <begin position="2747"/>
        <end position="2779"/>
    </location>
</feature>